<dbReference type="KEGG" id="vg:29058883"/>
<dbReference type="Proteomes" id="UP000202618">
    <property type="component" value="Segment"/>
</dbReference>
<dbReference type="InterPro" id="IPR057113">
    <property type="entry name" value="Phage_H_T_join_N"/>
</dbReference>
<sequence length="395" mass="46440">MGRFIEEKDVIEKYINNFTSTTKDFSRFIEGSPNFVTYYSKDIMNSMEDQTLQGVMEVIGVESPIKFNKIENFPIYNMEQIDPNLEYDTENGLDTSVESTAIVLPNTLKPLPNDYFLVNYLNKDYLFRISNVETSSIDNKVFYRITYILSGDNLGILEERQLTEEYKVVYENIGKEAKSILKTTDFLLLGKIDDAFNILSKQYTKLFYNKFYNTFLFKNQLYDNMLMKFIQSNNLFINSKTFLKNIKIEPLLNESMDEFFAYDNSIYSAIEEKSTDNLENLNYTLEEINDSKSIFNLYKNKYNILHISYSESDSSDLLPLFISDFIKRIKTNEPYADDNYKINNFIINFLNNALVEEEIVNFITKEKIKETLDNYMIIPCILFILKEIKNTILNN</sequence>
<accession>A0A172JI78</accession>
<evidence type="ECO:0000313" key="3">
    <source>
        <dbReference type="Proteomes" id="UP000202618"/>
    </source>
</evidence>
<feature type="domain" description="Putative phage head-tail joining protein N-terminal" evidence="1">
    <location>
        <begin position="13"/>
        <end position="181"/>
    </location>
</feature>
<protein>
    <submittedName>
        <fullName evidence="2">Virion protein</fullName>
    </submittedName>
</protein>
<dbReference type="GeneID" id="29058883"/>
<dbReference type="RefSeq" id="YP_009283069.1">
    <property type="nucleotide sequence ID" value="NC_031039.1"/>
</dbReference>
<dbReference type="EMBL" id="KU878088">
    <property type="protein sequence ID" value="AMS01249.1"/>
    <property type="molecule type" value="Genomic_DNA"/>
</dbReference>
<reference evidence="2 3" key="1">
    <citation type="journal article" date="2016" name="Virology">
        <title>The genome of AR9, a giant transducing Bacillus phage encoding two multisubunit RNA polymerases.</title>
        <authorList>
            <person name="Lavysh D."/>
            <person name="Sokolova M."/>
            <person name="Minakhin L."/>
            <person name="Yakunina M."/>
            <person name="Artamonova T."/>
            <person name="Kozyavkin S."/>
            <person name="Makarova K.S."/>
            <person name="Koonin E.V."/>
            <person name="Severinov K."/>
        </authorList>
    </citation>
    <scope>NUCLEOTIDE SEQUENCE [LARGE SCALE GENOMIC DNA]</scope>
</reference>
<dbReference type="Pfam" id="PF24214">
    <property type="entry name" value="Phage_H_T_join_2"/>
    <property type="match status" value="1"/>
</dbReference>
<gene>
    <name evidence="2" type="ORF">AR9_g165</name>
</gene>
<name>A0A172JI78_BPPB1</name>
<proteinExistence type="predicted"/>
<evidence type="ECO:0000313" key="2">
    <source>
        <dbReference type="EMBL" id="AMS01249.1"/>
    </source>
</evidence>
<evidence type="ECO:0000259" key="1">
    <source>
        <dbReference type="Pfam" id="PF24214"/>
    </source>
</evidence>
<organism evidence="2 3">
    <name type="scientific">Bacillus phage AR9</name>
    <dbReference type="NCBI Taxonomy" id="1815509"/>
    <lineage>
        <taxon>Viruses</taxon>
        <taxon>Duplodnaviria</taxon>
        <taxon>Heunggongvirae</taxon>
        <taxon>Uroviricota</taxon>
        <taxon>Caudoviricetes</taxon>
        <taxon>Takahashivirus</taxon>
        <taxon>Bacillus phage PBS1</taxon>
    </lineage>
</organism>